<feature type="transmembrane region" description="Helical" evidence="8">
    <location>
        <begin position="177"/>
        <end position="195"/>
    </location>
</feature>
<protein>
    <submittedName>
        <fullName evidence="10">Sugar transporter protein 3</fullName>
    </submittedName>
</protein>
<feature type="transmembrane region" description="Helical" evidence="8">
    <location>
        <begin position="149"/>
        <end position="171"/>
    </location>
</feature>
<evidence type="ECO:0000256" key="1">
    <source>
        <dbReference type="ARBA" id="ARBA00004651"/>
    </source>
</evidence>
<dbReference type="InterPro" id="IPR005829">
    <property type="entry name" value="Sugar_transporter_CS"/>
</dbReference>
<reference evidence="10 11" key="1">
    <citation type="journal article" date="2011" name="Cell">
        <title>The monarch butterfly genome yields insights into long-distance migration.</title>
        <authorList>
            <person name="Zhan S."/>
            <person name="Merlin C."/>
            <person name="Boore J.L."/>
            <person name="Reppert S.M."/>
        </authorList>
    </citation>
    <scope>NUCLEOTIDE SEQUENCE [LARGE SCALE GENOMIC DNA]</scope>
    <source>
        <strain evidence="10">F-2</strain>
    </source>
</reference>
<evidence type="ECO:0000313" key="10">
    <source>
        <dbReference type="EMBL" id="OWR51384.1"/>
    </source>
</evidence>
<feature type="transmembrane region" description="Helical" evidence="8">
    <location>
        <begin position="303"/>
        <end position="325"/>
    </location>
</feature>
<dbReference type="PANTHER" id="PTHR48021:SF68">
    <property type="entry name" value="MAJOR FACILITATOR SUPERFAMILY (MFS) PROFILE DOMAIN-CONTAINING PROTEIN"/>
    <property type="match status" value="1"/>
</dbReference>
<keyword evidence="7 8" id="KW-0472">Membrane</keyword>
<dbReference type="InParanoid" id="A0A212FCC0"/>
<comment type="subcellular location">
    <subcellularLocation>
        <location evidence="1">Cell membrane</location>
        <topology evidence="1">Multi-pass membrane protein</topology>
    </subcellularLocation>
</comment>
<evidence type="ECO:0000313" key="11">
    <source>
        <dbReference type="Proteomes" id="UP000007151"/>
    </source>
</evidence>
<feature type="transmembrane region" description="Helical" evidence="8">
    <location>
        <begin position="267"/>
        <end position="291"/>
    </location>
</feature>
<dbReference type="SUPFAM" id="SSF103473">
    <property type="entry name" value="MFS general substrate transporter"/>
    <property type="match status" value="1"/>
</dbReference>
<dbReference type="GO" id="GO:0005886">
    <property type="term" value="C:plasma membrane"/>
    <property type="evidence" value="ECO:0007669"/>
    <property type="project" value="UniProtKB-SubCell"/>
</dbReference>
<feature type="transmembrane region" description="Helical" evidence="8">
    <location>
        <begin position="434"/>
        <end position="452"/>
    </location>
</feature>
<evidence type="ECO:0000259" key="9">
    <source>
        <dbReference type="PROSITE" id="PS50850"/>
    </source>
</evidence>
<evidence type="ECO:0000256" key="2">
    <source>
        <dbReference type="ARBA" id="ARBA00022448"/>
    </source>
</evidence>
<evidence type="ECO:0000256" key="5">
    <source>
        <dbReference type="ARBA" id="ARBA00022692"/>
    </source>
</evidence>
<dbReference type="Pfam" id="PF00083">
    <property type="entry name" value="Sugar_tr"/>
    <property type="match status" value="1"/>
</dbReference>
<comment type="caution">
    <text evidence="10">The sequence shown here is derived from an EMBL/GenBank/DDBJ whole genome shotgun (WGS) entry which is preliminary data.</text>
</comment>
<evidence type="ECO:0000256" key="7">
    <source>
        <dbReference type="ARBA" id="ARBA00023136"/>
    </source>
</evidence>
<feature type="transmembrane region" description="Helical" evidence="8">
    <location>
        <begin position="332"/>
        <end position="352"/>
    </location>
</feature>
<feature type="domain" description="Major facilitator superfamily (MFS) profile" evidence="9">
    <location>
        <begin position="16"/>
        <end position="456"/>
    </location>
</feature>
<dbReference type="InterPro" id="IPR005828">
    <property type="entry name" value="MFS_sugar_transport-like"/>
</dbReference>
<evidence type="ECO:0000256" key="4">
    <source>
        <dbReference type="ARBA" id="ARBA00022597"/>
    </source>
</evidence>
<gene>
    <name evidence="10" type="ORF">KGM_200068</name>
</gene>
<dbReference type="InterPro" id="IPR020846">
    <property type="entry name" value="MFS_dom"/>
</dbReference>
<feature type="transmembrane region" description="Helical" evidence="8">
    <location>
        <begin position="64"/>
        <end position="84"/>
    </location>
</feature>
<feature type="transmembrane region" description="Helical" evidence="8">
    <location>
        <begin position="364"/>
        <end position="389"/>
    </location>
</feature>
<dbReference type="PROSITE" id="PS50850">
    <property type="entry name" value="MFS"/>
    <property type="match status" value="1"/>
</dbReference>
<dbReference type="Gene3D" id="1.20.1250.20">
    <property type="entry name" value="MFS general substrate transporter like domains"/>
    <property type="match status" value="1"/>
</dbReference>
<accession>A0A212FCC0</accession>
<feature type="transmembrane region" description="Helical" evidence="8">
    <location>
        <begin position="401"/>
        <end position="422"/>
    </location>
</feature>
<organism evidence="10 11">
    <name type="scientific">Danaus plexippus plexippus</name>
    <dbReference type="NCBI Taxonomy" id="278856"/>
    <lineage>
        <taxon>Eukaryota</taxon>
        <taxon>Metazoa</taxon>
        <taxon>Ecdysozoa</taxon>
        <taxon>Arthropoda</taxon>
        <taxon>Hexapoda</taxon>
        <taxon>Insecta</taxon>
        <taxon>Pterygota</taxon>
        <taxon>Neoptera</taxon>
        <taxon>Endopterygota</taxon>
        <taxon>Lepidoptera</taxon>
        <taxon>Glossata</taxon>
        <taxon>Ditrysia</taxon>
        <taxon>Papilionoidea</taxon>
        <taxon>Nymphalidae</taxon>
        <taxon>Danainae</taxon>
        <taxon>Danaini</taxon>
        <taxon>Danaina</taxon>
        <taxon>Danaus</taxon>
        <taxon>Danaus</taxon>
    </lineage>
</organism>
<proteinExistence type="predicted"/>
<feature type="transmembrane region" description="Helical" evidence="8">
    <location>
        <begin position="117"/>
        <end position="137"/>
    </location>
</feature>
<sequence length="506" mass="56803">MLKPLKPYSVLNSEAIITLSCFVTVTVGINTITYGCAIGFPAILLPQLKSPNSELEVTKKSESWIAAILALSLLAGNFVSPFIMVRLGRKIAHFTVSVIFLCGWYITLLASNVEVLIIGRIFLGIAGGILSTLRSILVGEYTSPRNRGAFLSTLSLTQAFGIMLVHLIGSLFSWQKTALMCVFFPFISLIMIVYTPESPSWLIAKGRYNESRQVFRWLRGNDEDNELESMILARMAFEQAKIKEYKDGNCFRRWFQTIKKKEFYKPILILIHSNTILHFSGGTTIASYSTVILGHLMGPKANVHFWMVFLDVQRVISNSIFVYIINRTKRRIMIFSTGALSLVSHVAIAIFIYLKTSGWNYDSIWLPALLINIQFFAVAVGTVPLPQVIGGEVLPLEYRSIGGTISLATGGSIMFLVLKTFPELIDNCGLHGTYVVYTMVIFVNLLLIGVFLPETKGKTLQQIEDEFRGRPLRLEEIEARQSLQSNPVENYKRKMSESNTIIETYN</sequence>
<keyword evidence="2" id="KW-0813">Transport</keyword>
<feature type="transmembrane region" description="Helical" evidence="8">
    <location>
        <begin position="91"/>
        <end position="111"/>
    </location>
</feature>
<dbReference type="AlphaFoldDB" id="A0A212FCC0"/>
<keyword evidence="4 10" id="KW-0762">Sugar transport</keyword>
<keyword evidence="11" id="KW-1185">Reference proteome</keyword>
<dbReference type="PROSITE" id="PS00217">
    <property type="entry name" value="SUGAR_TRANSPORT_2"/>
    <property type="match status" value="1"/>
</dbReference>
<dbReference type="InterPro" id="IPR050549">
    <property type="entry name" value="MFS_Trehalose_Transporter"/>
</dbReference>
<evidence type="ECO:0000256" key="3">
    <source>
        <dbReference type="ARBA" id="ARBA00022475"/>
    </source>
</evidence>
<keyword evidence="5 8" id="KW-0812">Transmembrane</keyword>
<feature type="transmembrane region" description="Helical" evidence="8">
    <location>
        <begin position="21"/>
        <end position="44"/>
    </location>
</feature>
<dbReference type="Proteomes" id="UP000007151">
    <property type="component" value="Unassembled WGS sequence"/>
</dbReference>
<evidence type="ECO:0000256" key="6">
    <source>
        <dbReference type="ARBA" id="ARBA00022989"/>
    </source>
</evidence>
<dbReference type="FunFam" id="1.20.1250.20:FF:000218">
    <property type="entry name" value="facilitated trehalose transporter Tret1"/>
    <property type="match status" value="1"/>
</dbReference>
<dbReference type="KEGG" id="dpl:KGM_200068"/>
<keyword evidence="6 8" id="KW-1133">Transmembrane helix</keyword>
<dbReference type="eggNOG" id="KOG0254">
    <property type="taxonomic scope" value="Eukaryota"/>
</dbReference>
<dbReference type="InterPro" id="IPR036259">
    <property type="entry name" value="MFS_trans_sf"/>
</dbReference>
<dbReference type="GO" id="GO:0022857">
    <property type="term" value="F:transmembrane transporter activity"/>
    <property type="evidence" value="ECO:0007669"/>
    <property type="project" value="InterPro"/>
</dbReference>
<dbReference type="PANTHER" id="PTHR48021">
    <property type="match status" value="1"/>
</dbReference>
<keyword evidence="3" id="KW-1003">Cell membrane</keyword>
<evidence type="ECO:0000256" key="8">
    <source>
        <dbReference type="SAM" id="Phobius"/>
    </source>
</evidence>
<dbReference type="EMBL" id="AGBW02009205">
    <property type="protein sequence ID" value="OWR51384.1"/>
    <property type="molecule type" value="Genomic_DNA"/>
</dbReference>
<name>A0A212FCC0_DANPL</name>